<reference evidence="24 25" key="1">
    <citation type="submission" date="2016-03" db="EMBL/GenBank/DDBJ databases">
        <title>Acetic acid bacteria sequencing.</title>
        <authorList>
            <person name="Brandt J."/>
            <person name="Jakob F."/>
            <person name="Vogel R.F."/>
        </authorList>
    </citation>
    <scope>NUCLEOTIDE SEQUENCE [LARGE SCALE GENOMIC DNA]</scope>
    <source>
        <strain evidence="24 25">NBRC 101099</strain>
    </source>
</reference>
<name>A0A1U9KR93_9PROT</name>
<dbReference type="PANTHER" id="PTHR43622">
    <property type="entry name" value="3-DEHYDROQUINATE SYNTHASE"/>
    <property type="match status" value="1"/>
</dbReference>
<feature type="binding site" evidence="20">
    <location>
        <position position="99"/>
    </location>
    <ligand>
        <name>substrate</name>
    </ligand>
</feature>
<comment type="function">
    <text evidence="20">Catalyzes the specific phosphorylation of the 3-hydroxyl group of shikimic acid using ATP as a cosubstrate.</text>
</comment>
<evidence type="ECO:0000256" key="16">
    <source>
        <dbReference type="ARBA" id="ARBA00023141"/>
    </source>
</evidence>
<dbReference type="Pfam" id="PF01202">
    <property type="entry name" value="SKI"/>
    <property type="match status" value="1"/>
</dbReference>
<gene>
    <name evidence="21" type="primary">aroB</name>
    <name evidence="20" type="synonym">aroK</name>
    <name evidence="24" type="ORF">A0U93_10705</name>
</gene>
<dbReference type="Pfam" id="PF01761">
    <property type="entry name" value="DHQ_synthase"/>
    <property type="match status" value="1"/>
</dbReference>
<feature type="binding site" evidence="20">
    <location>
        <position position="35"/>
    </location>
    <ligand>
        <name>Mg(2+)</name>
        <dbReference type="ChEBI" id="CHEBI:18420"/>
    </ligand>
</feature>
<keyword evidence="9 20" id="KW-0808">Transferase</keyword>
<organism evidence="24 25">
    <name type="scientific">Neoasaia chiangmaiensis</name>
    <dbReference type="NCBI Taxonomy" id="320497"/>
    <lineage>
        <taxon>Bacteria</taxon>
        <taxon>Pseudomonadati</taxon>
        <taxon>Pseudomonadota</taxon>
        <taxon>Alphaproteobacteria</taxon>
        <taxon>Acetobacterales</taxon>
        <taxon>Acetobacteraceae</taxon>
        <taxon>Neoasaia</taxon>
    </lineage>
</organism>
<dbReference type="InterPro" id="IPR030960">
    <property type="entry name" value="DHQS/DOIS_N"/>
</dbReference>
<evidence type="ECO:0000256" key="21">
    <source>
        <dbReference type="HAMAP-Rule" id="MF_00110"/>
    </source>
</evidence>
<keyword evidence="13 21" id="KW-0862">Zinc</keyword>
<dbReference type="GO" id="GO:0000287">
    <property type="term" value="F:magnesium ion binding"/>
    <property type="evidence" value="ECO:0007669"/>
    <property type="project" value="UniProtKB-UniRule"/>
</dbReference>
<protein>
    <recommendedName>
        <fullName evidence="20 21">Multifunctional fusion protein</fullName>
    </recommendedName>
    <domain>
        <recommendedName>
            <fullName evidence="20">Shikimate kinase</fullName>
            <shortName evidence="20">SK</shortName>
            <ecNumber evidence="20">2.7.1.71</ecNumber>
        </recommendedName>
    </domain>
    <domain>
        <recommendedName>
            <fullName evidence="21">3-dehydroquinate synthase</fullName>
            <shortName evidence="21">DHQS</shortName>
            <ecNumber evidence="21">4.2.3.4</ecNumber>
        </recommendedName>
    </domain>
</protein>
<evidence type="ECO:0000256" key="3">
    <source>
        <dbReference type="ARBA" id="ARBA00001947"/>
    </source>
</evidence>
<comment type="subcellular location">
    <subcellularLocation>
        <location evidence="21">Cytoplasm</location>
    </subcellularLocation>
</comment>
<keyword evidence="21" id="KW-0170">Cobalt</keyword>
<dbReference type="Proteomes" id="UP000188604">
    <property type="component" value="Chromosome"/>
</dbReference>
<dbReference type="PRINTS" id="PR01100">
    <property type="entry name" value="SHIKIMTKNASE"/>
</dbReference>
<evidence type="ECO:0000256" key="6">
    <source>
        <dbReference type="ARBA" id="ARBA00004842"/>
    </source>
</evidence>
<dbReference type="NCBIfam" id="TIGR01357">
    <property type="entry name" value="aroB"/>
    <property type="match status" value="1"/>
</dbReference>
<evidence type="ECO:0000313" key="25">
    <source>
        <dbReference type="Proteomes" id="UP000188604"/>
    </source>
</evidence>
<feature type="binding site" evidence="21">
    <location>
        <begin position="296"/>
        <end position="300"/>
    </location>
    <ligand>
        <name>NAD(+)</name>
        <dbReference type="ChEBI" id="CHEBI:57540"/>
    </ligand>
</feature>
<dbReference type="SUPFAM" id="SSF56796">
    <property type="entry name" value="Dehydroquinate synthase-like"/>
    <property type="match status" value="1"/>
</dbReference>
<dbReference type="InterPro" id="IPR023000">
    <property type="entry name" value="Shikimate_kinase_CS"/>
</dbReference>
<evidence type="ECO:0000256" key="4">
    <source>
        <dbReference type="ARBA" id="ARBA00003485"/>
    </source>
</evidence>
<dbReference type="EC" id="2.7.1.71" evidence="20"/>
<feature type="binding site" evidence="21">
    <location>
        <position position="459"/>
    </location>
    <ligand>
        <name>Zn(2+)</name>
        <dbReference type="ChEBI" id="CHEBI:29105"/>
    </ligand>
</feature>
<dbReference type="CDD" id="cd08195">
    <property type="entry name" value="DHQS"/>
    <property type="match status" value="1"/>
</dbReference>
<dbReference type="SUPFAM" id="SSF52540">
    <property type="entry name" value="P-loop containing nucleoside triphosphate hydrolases"/>
    <property type="match status" value="1"/>
</dbReference>
<dbReference type="UniPathway" id="UPA00053">
    <property type="reaction ID" value="UER00085"/>
</dbReference>
<feature type="binding site" evidence="21">
    <location>
        <begin position="320"/>
        <end position="321"/>
    </location>
    <ligand>
        <name>NAD(+)</name>
        <dbReference type="ChEBI" id="CHEBI:57540"/>
    </ligand>
</feature>
<evidence type="ECO:0000256" key="18">
    <source>
        <dbReference type="ARBA" id="ARBA00023268"/>
    </source>
</evidence>
<keyword evidence="15 21" id="KW-0520">NAD</keyword>
<evidence type="ECO:0000256" key="19">
    <source>
        <dbReference type="ARBA" id="ARBA00048567"/>
    </source>
</evidence>
<feature type="binding site" evidence="20">
    <location>
        <position position="53"/>
    </location>
    <ligand>
        <name>substrate</name>
    </ligand>
</feature>
<feature type="binding site" evidence="20">
    <location>
        <begin position="31"/>
        <end position="36"/>
    </location>
    <ligand>
        <name>ATP</name>
        <dbReference type="ChEBI" id="CHEBI:30616"/>
    </ligand>
</feature>
<comment type="pathway">
    <text evidence="6 20">Metabolic intermediate biosynthesis; chorismate biosynthesis; chorismate from D-erythrose 4-phosphate and phosphoenolpyruvate: step 5/7.</text>
</comment>
<comment type="similarity">
    <text evidence="20">Belongs to the shikimate kinase family.</text>
</comment>
<evidence type="ECO:0000256" key="14">
    <source>
        <dbReference type="ARBA" id="ARBA00022840"/>
    </source>
</evidence>
<dbReference type="Gene3D" id="1.20.1090.10">
    <property type="entry name" value="Dehydroquinate synthase-like - alpha domain"/>
    <property type="match status" value="1"/>
</dbReference>
<dbReference type="STRING" id="320497.A0U93_10705"/>
<comment type="cofactor">
    <cofactor evidence="20">
        <name>Mg(2+)</name>
        <dbReference type="ChEBI" id="CHEBI:18420"/>
    </cofactor>
    <text evidence="20">Binds 1 Mg(2+) ion per subunit.</text>
</comment>
<evidence type="ECO:0000256" key="20">
    <source>
        <dbReference type="HAMAP-Rule" id="MF_00109"/>
    </source>
</evidence>
<evidence type="ECO:0000256" key="10">
    <source>
        <dbReference type="ARBA" id="ARBA00022723"/>
    </source>
</evidence>
<keyword evidence="25" id="KW-1185">Reference proteome</keyword>
<dbReference type="Pfam" id="PF24621">
    <property type="entry name" value="DHQS_C"/>
    <property type="match status" value="1"/>
</dbReference>
<evidence type="ECO:0000259" key="22">
    <source>
        <dbReference type="Pfam" id="PF01761"/>
    </source>
</evidence>
<keyword evidence="18" id="KW-0511">Multifunctional enzyme</keyword>
<evidence type="ECO:0000256" key="5">
    <source>
        <dbReference type="ARBA" id="ARBA00004661"/>
    </source>
</evidence>
<keyword evidence="7 21" id="KW-0963">Cytoplasm</keyword>
<dbReference type="InterPro" id="IPR056179">
    <property type="entry name" value="DHQS_C"/>
</dbReference>
<dbReference type="GO" id="GO:0005524">
    <property type="term" value="F:ATP binding"/>
    <property type="evidence" value="ECO:0007669"/>
    <property type="project" value="UniProtKB-UniRule"/>
</dbReference>
<dbReference type="Gene3D" id="3.40.50.1970">
    <property type="match status" value="1"/>
</dbReference>
<dbReference type="HAMAP" id="MF_00109">
    <property type="entry name" value="Shikimate_kinase"/>
    <property type="match status" value="1"/>
</dbReference>
<evidence type="ECO:0000256" key="9">
    <source>
        <dbReference type="ARBA" id="ARBA00022679"/>
    </source>
</evidence>
<keyword evidence="17 21" id="KW-0456">Lyase</keyword>
<dbReference type="Gene3D" id="3.40.50.300">
    <property type="entry name" value="P-loop containing nucleotide triphosphate hydrolases"/>
    <property type="match status" value="1"/>
</dbReference>
<comment type="function">
    <text evidence="4 21">Catalyzes the conversion of 3-deoxy-D-arabino-heptulosonate 7-phosphate (DAHP) to dehydroquinate (DHQ).</text>
</comment>
<dbReference type="RefSeq" id="WP_077807358.1">
    <property type="nucleotide sequence ID" value="NZ_BJXS01000003.1"/>
</dbReference>
<feature type="binding site" evidence="20">
    <location>
        <position position="156"/>
    </location>
    <ligand>
        <name>substrate</name>
    </ligand>
</feature>
<feature type="binding site" evidence="20">
    <location>
        <position position="77"/>
    </location>
    <ligand>
        <name>substrate</name>
    </ligand>
</feature>
<evidence type="ECO:0000256" key="1">
    <source>
        <dbReference type="ARBA" id="ARBA00001393"/>
    </source>
</evidence>
<proteinExistence type="inferred from homology"/>
<dbReference type="HAMAP" id="MF_00110">
    <property type="entry name" value="DHQ_synthase"/>
    <property type="match status" value="1"/>
</dbReference>
<evidence type="ECO:0000256" key="13">
    <source>
        <dbReference type="ARBA" id="ARBA00022833"/>
    </source>
</evidence>
<feature type="domain" description="3-dehydroquinate synthase C-terminal" evidence="23">
    <location>
        <begin position="372"/>
        <end position="523"/>
    </location>
</feature>
<dbReference type="EC" id="4.2.3.4" evidence="21"/>
<dbReference type="GO" id="GO:0009423">
    <property type="term" value="P:chorismate biosynthetic process"/>
    <property type="evidence" value="ECO:0007669"/>
    <property type="project" value="UniProtKB-UniRule"/>
</dbReference>
<keyword evidence="8 21" id="KW-0028">Amino-acid biosynthesis</keyword>
<comment type="catalytic activity">
    <reaction evidence="19 20">
        <text>shikimate + ATP = 3-phosphoshikimate + ADP + H(+)</text>
        <dbReference type="Rhea" id="RHEA:13121"/>
        <dbReference type="ChEBI" id="CHEBI:15378"/>
        <dbReference type="ChEBI" id="CHEBI:30616"/>
        <dbReference type="ChEBI" id="CHEBI:36208"/>
        <dbReference type="ChEBI" id="CHEBI:145989"/>
        <dbReference type="ChEBI" id="CHEBI:456216"/>
        <dbReference type="EC" id="2.7.1.71"/>
    </reaction>
</comment>
<dbReference type="InterPro" id="IPR027417">
    <property type="entry name" value="P-loop_NTPase"/>
</dbReference>
<dbReference type="InterPro" id="IPR031322">
    <property type="entry name" value="Shikimate/glucono_kinase"/>
</dbReference>
<sequence length="561" mass="60094">MMDHLASTSDTPSPVSTPAQTETIVLVGLMGAGKTTIGRRVATRLDLPFVDADVEIERAAGCTISEIFTRHGEPAFRDGERRVIKRLLQGPPCVLATGGGAFMDTQTRILVRQHARSVWLRCALPVLARRLSGRQGRPLLAQGDHKTILAALQAVRHPIYAEADIIVDCGDDSVDTSARRVLEALEQHRHPVRVPVQLDTHRYDVTIGADLISRAGAFLAPVLPQKRAIVITDRNVAALHLPRLMTALAETGVEARDFVVPGGEESKSLAQYGALIDDIITAGIERRTTVIGLGGGVVGDLAGFVAATVLRGVPFVQIPTTLLAQVDSSVGGKTGINARSGKNLIGAFHQPLAVLADSSALATLSRRERVAGYAEIVKAGLIDGVELFAWCENHGAAVLSGDPAALAEAVRRACLFKAGVVQADEREQAAEGGRALLNLGHTFAHALEASFGYDGRLLHGEAVSIGLHLAVGLSVRLGFCDASVLLRLDSHLRTRAMPAGLDWFADALSAEELLNHMARDKKMRDGRLSFVLLRDIGDCFTTRDVPMEIVRDFLIREGCRS</sequence>
<comment type="cofactor">
    <cofactor evidence="2 21">
        <name>NAD(+)</name>
        <dbReference type="ChEBI" id="CHEBI:57540"/>
    </cofactor>
</comment>
<feature type="binding site" evidence="21">
    <location>
        <position position="342"/>
    </location>
    <ligand>
        <name>NAD(+)</name>
        <dbReference type="ChEBI" id="CHEBI:57540"/>
    </ligand>
</feature>
<dbReference type="EMBL" id="CP014691">
    <property type="protein sequence ID" value="AQS88333.1"/>
    <property type="molecule type" value="Genomic_DNA"/>
</dbReference>
<comment type="pathway">
    <text evidence="5 21">Metabolic intermediate biosynthesis; chorismate biosynthesis; chorismate from D-erythrose 4-phosphate and phosphoenolpyruvate: step 2/7.</text>
</comment>
<evidence type="ECO:0000256" key="17">
    <source>
        <dbReference type="ARBA" id="ARBA00023239"/>
    </source>
</evidence>
<feature type="binding site" evidence="21">
    <location>
        <position position="333"/>
    </location>
    <ligand>
        <name>NAD(+)</name>
        <dbReference type="ChEBI" id="CHEBI:57540"/>
    </ligand>
</feature>
<comment type="cofactor">
    <cofactor evidence="3">
        <name>Zn(2+)</name>
        <dbReference type="ChEBI" id="CHEBI:29105"/>
    </cofactor>
</comment>
<comment type="caution">
    <text evidence="21">Lacks conserved residue(s) required for the propagation of feature annotation.</text>
</comment>
<dbReference type="PROSITE" id="PS01128">
    <property type="entry name" value="SHIKIMATE_KINASE"/>
    <property type="match status" value="1"/>
</dbReference>
<comment type="similarity">
    <text evidence="21">Belongs to the sugar phosphate cyclases superfamily. Dehydroquinate synthase family.</text>
</comment>
<dbReference type="FunFam" id="3.40.50.1970:FF:000007">
    <property type="entry name" value="Pentafunctional AROM polypeptide"/>
    <property type="match status" value="1"/>
</dbReference>
<dbReference type="GO" id="GO:0008652">
    <property type="term" value="P:amino acid biosynthetic process"/>
    <property type="evidence" value="ECO:0007669"/>
    <property type="project" value="UniProtKB-KW"/>
</dbReference>
<dbReference type="InterPro" id="IPR050071">
    <property type="entry name" value="Dehydroquinate_synthase"/>
</dbReference>
<comment type="cofactor">
    <cofactor evidence="21">
        <name>Co(2+)</name>
        <dbReference type="ChEBI" id="CHEBI:48828"/>
    </cofactor>
    <cofactor evidence="21">
        <name>Zn(2+)</name>
        <dbReference type="ChEBI" id="CHEBI:29105"/>
    </cofactor>
    <text evidence="21">Binds 1 divalent metal cation per subunit. Can use either Co(2+) or Zn(2+).</text>
</comment>
<evidence type="ECO:0000313" key="24">
    <source>
        <dbReference type="EMBL" id="AQS88333.1"/>
    </source>
</evidence>
<evidence type="ECO:0000256" key="7">
    <source>
        <dbReference type="ARBA" id="ARBA00022490"/>
    </source>
</evidence>
<dbReference type="PANTHER" id="PTHR43622:SF7">
    <property type="entry name" value="3-DEHYDROQUINATE SYNTHASE, CHLOROPLASTIC"/>
    <property type="match status" value="1"/>
</dbReference>
<keyword evidence="16 21" id="KW-0057">Aromatic amino acid biosynthesis</keyword>
<dbReference type="InterPro" id="IPR000623">
    <property type="entry name" value="Shikimate_kinase/TSH1"/>
</dbReference>
<dbReference type="GO" id="GO:0003856">
    <property type="term" value="F:3-dehydroquinate synthase activity"/>
    <property type="evidence" value="ECO:0007669"/>
    <property type="project" value="UniProtKB-UniRule"/>
</dbReference>
<dbReference type="GO" id="GO:0009073">
    <property type="term" value="P:aromatic amino acid family biosynthetic process"/>
    <property type="evidence" value="ECO:0007669"/>
    <property type="project" value="UniProtKB-KW"/>
</dbReference>
<evidence type="ECO:0000256" key="15">
    <source>
        <dbReference type="ARBA" id="ARBA00023027"/>
    </source>
</evidence>
<dbReference type="GO" id="GO:0004765">
    <property type="term" value="F:shikimate kinase activity"/>
    <property type="evidence" value="ECO:0007669"/>
    <property type="project" value="UniProtKB-UniRule"/>
</dbReference>
<keyword evidence="20" id="KW-0460">Magnesium</keyword>
<dbReference type="CDD" id="cd00464">
    <property type="entry name" value="SK"/>
    <property type="match status" value="1"/>
</dbReference>
<evidence type="ECO:0000256" key="12">
    <source>
        <dbReference type="ARBA" id="ARBA00022777"/>
    </source>
</evidence>
<keyword evidence="10 21" id="KW-0479">Metal-binding</keyword>
<keyword evidence="12 20" id="KW-0418">Kinase</keyword>
<accession>A0A1U9KR93</accession>
<evidence type="ECO:0000256" key="8">
    <source>
        <dbReference type="ARBA" id="ARBA00022605"/>
    </source>
</evidence>
<dbReference type="GO" id="GO:0005737">
    <property type="term" value="C:cytoplasm"/>
    <property type="evidence" value="ECO:0007669"/>
    <property type="project" value="UniProtKB-SubCell"/>
</dbReference>
<feature type="binding site" evidence="20">
    <location>
        <position position="137"/>
    </location>
    <ligand>
        <name>ATP</name>
        <dbReference type="ChEBI" id="CHEBI:30616"/>
    </ligand>
</feature>
<dbReference type="NCBIfam" id="NF010552">
    <property type="entry name" value="PRK13946.1"/>
    <property type="match status" value="1"/>
</dbReference>
<keyword evidence="14 20" id="KW-0067">ATP-binding</keyword>
<dbReference type="KEGG" id="nch:A0U93_10705"/>
<keyword evidence="11 21" id="KW-0547">Nucleotide-binding</keyword>
<evidence type="ECO:0000259" key="23">
    <source>
        <dbReference type="Pfam" id="PF24621"/>
    </source>
</evidence>
<evidence type="ECO:0000256" key="2">
    <source>
        <dbReference type="ARBA" id="ARBA00001911"/>
    </source>
</evidence>
<evidence type="ECO:0000256" key="11">
    <source>
        <dbReference type="ARBA" id="ARBA00022741"/>
    </source>
</evidence>
<dbReference type="InterPro" id="IPR016037">
    <property type="entry name" value="DHQ_synth_AroB"/>
</dbReference>
<dbReference type="AlphaFoldDB" id="A0A1U9KR93"/>
<feature type="domain" description="3-dehydroquinate synthase N-terminal" evidence="22">
    <location>
        <begin position="258"/>
        <end position="368"/>
    </location>
</feature>
<comment type="catalytic activity">
    <reaction evidence="1 21">
        <text>7-phospho-2-dehydro-3-deoxy-D-arabino-heptonate = 3-dehydroquinate + phosphate</text>
        <dbReference type="Rhea" id="RHEA:21968"/>
        <dbReference type="ChEBI" id="CHEBI:32364"/>
        <dbReference type="ChEBI" id="CHEBI:43474"/>
        <dbReference type="ChEBI" id="CHEBI:58394"/>
        <dbReference type="EC" id="4.2.3.4"/>
    </reaction>
</comment>
<feature type="binding site" evidence="21">
    <location>
        <position position="441"/>
    </location>
    <ligand>
        <name>Zn(2+)</name>
        <dbReference type="ChEBI" id="CHEBI:29105"/>
    </ligand>
</feature>
<comment type="subunit">
    <text evidence="20">Monomer.</text>
</comment>
<feature type="binding site" evidence="21">
    <location>
        <position position="375"/>
    </location>
    <ligand>
        <name>Zn(2+)</name>
        <dbReference type="ChEBI" id="CHEBI:29105"/>
    </ligand>
</feature>
<dbReference type="OrthoDB" id="9806583at2"/>